<organism evidence="1 2">
    <name type="scientific">Solea senegalensis</name>
    <name type="common">Senegalese sole</name>
    <dbReference type="NCBI Taxonomy" id="28829"/>
    <lineage>
        <taxon>Eukaryota</taxon>
        <taxon>Metazoa</taxon>
        <taxon>Chordata</taxon>
        <taxon>Craniata</taxon>
        <taxon>Vertebrata</taxon>
        <taxon>Euteleostomi</taxon>
        <taxon>Actinopterygii</taxon>
        <taxon>Neopterygii</taxon>
        <taxon>Teleostei</taxon>
        <taxon>Neoteleostei</taxon>
        <taxon>Acanthomorphata</taxon>
        <taxon>Carangaria</taxon>
        <taxon>Pleuronectiformes</taxon>
        <taxon>Pleuronectoidei</taxon>
        <taxon>Soleidae</taxon>
        <taxon>Solea</taxon>
    </lineage>
</organism>
<protein>
    <submittedName>
        <fullName evidence="1">Uncharacterized protein</fullName>
    </submittedName>
</protein>
<keyword evidence="2" id="KW-1185">Reference proteome</keyword>
<dbReference type="AlphaFoldDB" id="A0AAV6R2Q2"/>
<name>A0AAV6R2Q2_SOLSE</name>
<dbReference type="Proteomes" id="UP000693946">
    <property type="component" value="Linkage Group LG21"/>
</dbReference>
<gene>
    <name evidence="1" type="ORF">JOB18_045085</name>
</gene>
<evidence type="ECO:0000313" key="1">
    <source>
        <dbReference type="EMBL" id="KAG7499657.1"/>
    </source>
</evidence>
<proteinExistence type="predicted"/>
<dbReference type="EMBL" id="JAGKHQ010000014">
    <property type="protein sequence ID" value="KAG7499657.1"/>
    <property type="molecule type" value="Genomic_DNA"/>
</dbReference>
<comment type="caution">
    <text evidence="1">The sequence shown here is derived from an EMBL/GenBank/DDBJ whole genome shotgun (WGS) entry which is preliminary data.</text>
</comment>
<accession>A0AAV6R2Q2</accession>
<sequence>MSVCKLFTQRSRCSAASCAAYPLAAAFNMKYGPCNVSRHAANVDNIYKRLSFYHVDLQASLAVTRKQ</sequence>
<reference evidence="1 2" key="1">
    <citation type="journal article" date="2021" name="Sci. Rep.">
        <title>Chromosome anchoring in Senegalese sole (Solea senegalensis) reveals sex-associated markers and genome rearrangements in flatfish.</title>
        <authorList>
            <person name="Guerrero-Cozar I."/>
            <person name="Gomez-Garrido J."/>
            <person name="Berbel C."/>
            <person name="Martinez-Blanch J.F."/>
            <person name="Alioto T."/>
            <person name="Claros M.G."/>
            <person name="Gagnaire P.A."/>
            <person name="Manchado M."/>
        </authorList>
    </citation>
    <scope>NUCLEOTIDE SEQUENCE [LARGE SCALE GENOMIC DNA]</scope>
    <source>
        <strain evidence="1">Sse05_10M</strain>
    </source>
</reference>
<evidence type="ECO:0000313" key="2">
    <source>
        <dbReference type="Proteomes" id="UP000693946"/>
    </source>
</evidence>